<dbReference type="GO" id="GO:0016740">
    <property type="term" value="F:transferase activity"/>
    <property type="evidence" value="ECO:0007669"/>
    <property type="project" value="UniProtKB-KW"/>
</dbReference>
<dbReference type="STRING" id="1817758.A2150_07145"/>
<name>A0A1F6TH12_9PROT</name>
<evidence type="ECO:0000256" key="2">
    <source>
        <dbReference type="ARBA" id="ARBA00022679"/>
    </source>
</evidence>
<sequence length="440" mass="49765">MKIDQATLEYPFKALLKLTTRYEWNGTDAALCGALLEIRRRIARLWLSTPIEDLPSAYAGRLGESHKLLYNCGIRNFPLDADDATLLADIQRSFPLGATPGEAVRPVLAGMLFADAHELPLISELDAVPEWFFKDYLGYLFKMSALLKQPGEAGRYCDYMDKLLAVLHAGMMANRGSKRWLKVAFDFQKLGLSQIYFNEKNLRALYKRRADILEYLSHFHKFQINYLFPRRDPGRKKIRLGLLAAHYVPQTETYYTIAGLEGLDREQFEIILYALVSRKHPLEEYCKTLCDEFVVLPHGDPSMPAARIRVDDLDVLCIVSNITYGTSDVALLALARLARVQVVQGACPVTSGMRHVDYFLSARWNEPETGAESHYAEKLFLMDEGFNYYAYQHDRDARRGVLLRGEFLQDRAGIGPDLGEDHGAGPGQCVDSLSIQPELG</sequence>
<comment type="caution">
    <text evidence="6">The sequence shown here is derived from an EMBL/GenBank/DDBJ whole genome shotgun (WGS) entry which is preliminary data.</text>
</comment>
<evidence type="ECO:0000256" key="3">
    <source>
        <dbReference type="ARBA" id="ARBA00022737"/>
    </source>
</evidence>
<proteinExistence type="predicted"/>
<evidence type="ECO:0000256" key="1">
    <source>
        <dbReference type="ARBA" id="ARBA00004922"/>
    </source>
</evidence>
<feature type="domain" description="O-GlcNAc transferase C-terminal" evidence="5">
    <location>
        <begin position="208"/>
        <end position="386"/>
    </location>
</feature>
<evidence type="ECO:0000313" key="6">
    <source>
        <dbReference type="EMBL" id="OGI44427.1"/>
    </source>
</evidence>
<dbReference type="Pfam" id="PF13844">
    <property type="entry name" value="Glyco_transf_41"/>
    <property type="match status" value="1"/>
</dbReference>
<keyword evidence="3" id="KW-0677">Repeat</keyword>
<dbReference type="Gene3D" id="3.40.50.11380">
    <property type="match status" value="1"/>
</dbReference>
<dbReference type="AlphaFoldDB" id="A0A1F6TH12"/>
<organism evidence="6 7">
    <name type="scientific">Candidatus Muproteobacteria bacterium RBG_16_64_11</name>
    <dbReference type="NCBI Taxonomy" id="1817758"/>
    <lineage>
        <taxon>Bacteria</taxon>
        <taxon>Pseudomonadati</taxon>
        <taxon>Pseudomonadota</taxon>
        <taxon>Candidatus Muproteobacteria</taxon>
    </lineage>
</organism>
<dbReference type="InterPro" id="IPR029489">
    <property type="entry name" value="OGT/SEC/SPY_C"/>
</dbReference>
<gene>
    <name evidence="6" type="ORF">A2150_07145</name>
</gene>
<accession>A0A1F6TH12</accession>
<comment type="pathway">
    <text evidence="1">Protein modification; protein glycosylation.</text>
</comment>
<keyword evidence="2" id="KW-0808">Transferase</keyword>
<keyword evidence="4" id="KW-0802">TPR repeat</keyword>
<evidence type="ECO:0000313" key="7">
    <source>
        <dbReference type="Proteomes" id="UP000177925"/>
    </source>
</evidence>
<reference evidence="6 7" key="1">
    <citation type="journal article" date="2016" name="Nat. Commun.">
        <title>Thousands of microbial genomes shed light on interconnected biogeochemical processes in an aquifer system.</title>
        <authorList>
            <person name="Anantharaman K."/>
            <person name="Brown C.T."/>
            <person name="Hug L.A."/>
            <person name="Sharon I."/>
            <person name="Castelle C.J."/>
            <person name="Probst A.J."/>
            <person name="Thomas B.C."/>
            <person name="Singh A."/>
            <person name="Wilkins M.J."/>
            <person name="Karaoz U."/>
            <person name="Brodie E.L."/>
            <person name="Williams K.H."/>
            <person name="Hubbard S.S."/>
            <person name="Banfield J.F."/>
        </authorList>
    </citation>
    <scope>NUCLEOTIDE SEQUENCE [LARGE SCALE GENOMIC DNA]</scope>
</reference>
<evidence type="ECO:0000259" key="5">
    <source>
        <dbReference type="Pfam" id="PF13844"/>
    </source>
</evidence>
<protein>
    <recommendedName>
        <fullName evidence="5">O-GlcNAc transferase C-terminal domain-containing protein</fullName>
    </recommendedName>
</protein>
<dbReference type="Proteomes" id="UP000177925">
    <property type="component" value="Unassembled WGS sequence"/>
</dbReference>
<dbReference type="EMBL" id="MFSS01000025">
    <property type="protein sequence ID" value="OGI44427.1"/>
    <property type="molecule type" value="Genomic_DNA"/>
</dbReference>
<evidence type="ECO:0000256" key="4">
    <source>
        <dbReference type="ARBA" id="ARBA00022803"/>
    </source>
</evidence>